<reference evidence="2 3" key="1">
    <citation type="submission" date="2018-05" db="EMBL/GenBank/DDBJ databases">
        <title>Complete Genome Sequence of the Nonylphenol-Degrading Bacterium Sphingobium amiense DSM 16289T.</title>
        <authorList>
            <person name="Ootsuka M."/>
            <person name="Nishizawa T."/>
            <person name="Ohta H."/>
        </authorList>
    </citation>
    <scope>NUCLEOTIDE SEQUENCE [LARGE SCALE GENOMIC DNA]</scope>
    <source>
        <strain evidence="2 3">DSM 16289</strain>
    </source>
</reference>
<dbReference type="Pfam" id="PF00534">
    <property type="entry name" value="Glycos_transf_1"/>
    <property type="match status" value="1"/>
</dbReference>
<evidence type="ECO:0000313" key="3">
    <source>
        <dbReference type="Proteomes" id="UP000279959"/>
    </source>
</evidence>
<sequence length="365" mass="39603">MTLGPILCVCTRYSLGGAPMNAKMLAEQFRLRGYDAQAWYMMNVASETDHSDGVRILHDRPPAPILWPSMLSNFHRDVQRARPFAMIGFHPLANVASAIASRSAGARFVGTQRNPADSQTPLLAKAEKWLGSRDFYHANIAVSRSVAESYGDYPASYRAKMAVVHNALPPLPPITETKAEARIALGLPTEDFLLGSLGRLADQKNVEFLIDVLALLPAGMLAIAGEGPNEAAIREKISALGLDARVRMMGPLTGRDVPLFYTALDSFLMPSRFEGFGRTLVEAMSHGTRTIAHDLPVLREVSKGAAALLPIDAQCWADAIMEVQNAPESRMAAWAAESRAVAQSYTLDAMVESYLKILGLPARSA</sequence>
<evidence type="ECO:0000259" key="1">
    <source>
        <dbReference type="Pfam" id="PF00534"/>
    </source>
</evidence>
<protein>
    <submittedName>
        <fullName evidence="2">Glycosyltransferase family 1 protein</fullName>
    </submittedName>
</protein>
<feature type="domain" description="Glycosyl transferase family 1" evidence="1">
    <location>
        <begin position="179"/>
        <end position="331"/>
    </location>
</feature>
<dbReference type="PANTHER" id="PTHR12526">
    <property type="entry name" value="GLYCOSYLTRANSFERASE"/>
    <property type="match status" value="1"/>
</dbReference>
<dbReference type="AlphaFoldDB" id="A0A494WG84"/>
<name>A0A494WG84_9SPHN</name>
<dbReference type="GO" id="GO:0016757">
    <property type="term" value="F:glycosyltransferase activity"/>
    <property type="evidence" value="ECO:0007669"/>
    <property type="project" value="InterPro"/>
</dbReference>
<dbReference type="Proteomes" id="UP000279959">
    <property type="component" value="Chromosome"/>
</dbReference>
<keyword evidence="3" id="KW-1185">Reference proteome</keyword>
<dbReference type="SUPFAM" id="SSF53756">
    <property type="entry name" value="UDP-Glycosyltransferase/glycogen phosphorylase"/>
    <property type="match status" value="1"/>
</dbReference>
<dbReference type="CDD" id="cd03801">
    <property type="entry name" value="GT4_PimA-like"/>
    <property type="match status" value="1"/>
</dbReference>
<accession>A0A494WG84</accession>
<dbReference type="Gene3D" id="3.40.50.2000">
    <property type="entry name" value="Glycogen Phosphorylase B"/>
    <property type="match status" value="2"/>
</dbReference>
<organism evidence="2 3">
    <name type="scientific">Sphingobium amiense</name>
    <dbReference type="NCBI Taxonomy" id="135719"/>
    <lineage>
        <taxon>Bacteria</taxon>
        <taxon>Pseudomonadati</taxon>
        <taxon>Pseudomonadota</taxon>
        <taxon>Alphaproteobacteria</taxon>
        <taxon>Sphingomonadales</taxon>
        <taxon>Sphingomonadaceae</taxon>
        <taxon>Sphingobium</taxon>
    </lineage>
</organism>
<proteinExistence type="predicted"/>
<dbReference type="KEGG" id="sami:SAMIE_1032300"/>
<gene>
    <name evidence="2" type="ORF">SAMIE_1032300</name>
</gene>
<evidence type="ECO:0000313" key="2">
    <source>
        <dbReference type="EMBL" id="BBD99729.1"/>
    </source>
</evidence>
<keyword evidence="2" id="KW-0808">Transferase</keyword>
<dbReference type="EMBL" id="AP018664">
    <property type="protein sequence ID" value="BBD99729.1"/>
    <property type="molecule type" value="Genomic_DNA"/>
</dbReference>
<dbReference type="InterPro" id="IPR001296">
    <property type="entry name" value="Glyco_trans_1"/>
</dbReference>